<keyword evidence="1" id="KW-0812">Transmembrane</keyword>
<sequence>MPTILTHAIIPLAAGVALGKGRLSGPVVMTGMALAMLPDADVAGFRFGIEYLHDFGHRGASHALLSAAAIAALVTALMRPERWRLVFAFLFFSMASHGLLDIFTNGGEGVALFWPYDNSRIFAPIRPIAVSPIGLDFFTLRGLHTLISEISWVWLPALVIMLIGRATIPKTGK</sequence>
<gene>
    <name evidence="2" type="ORF">ACFOWX_04045</name>
</gene>
<evidence type="ECO:0000313" key="3">
    <source>
        <dbReference type="Proteomes" id="UP001595887"/>
    </source>
</evidence>
<name>A0ABV8RDZ6_9SPHN</name>
<dbReference type="Pfam" id="PF04307">
    <property type="entry name" value="YdjM"/>
    <property type="match status" value="1"/>
</dbReference>
<dbReference type="EMBL" id="JBHSDH010000012">
    <property type="protein sequence ID" value="MFC4291582.1"/>
    <property type="molecule type" value="Genomic_DNA"/>
</dbReference>
<accession>A0ABV8RDZ6</accession>
<keyword evidence="1" id="KW-0472">Membrane</keyword>
<evidence type="ECO:0000256" key="1">
    <source>
        <dbReference type="SAM" id="Phobius"/>
    </source>
</evidence>
<proteinExistence type="predicted"/>
<reference evidence="3" key="1">
    <citation type="journal article" date="2019" name="Int. J. Syst. Evol. Microbiol.">
        <title>The Global Catalogue of Microorganisms (GCM) 10K type strain sequencing project: providing services to taxonomists for standard genome sequencing and annotation.</title>
        <authorList>
            <consortium name="The Broad Institute Genomics Platform"/>
            <consortium name="The Broad Institute Genome Sequencing Center for Infectious Disease"/>
            <person name="Wu L."/>
            <person name="Ma J."/>
        </authorList>
    </citation>
    <scope>NUCLEOTIDE SEQUENCE [LARGE SCALE GENOMIC DNA]</scope>
    <source>
        <strain evidence="3">CECT 8531</strain>
    </source>
</reference>
<keyword evidence="1" id="KW-1133">Transmembrane helix</keyword>
<dbReference type="PANTHER" id="PTHR35531">
    <property type="entry name" value="INNER MEMBRANE PROTEIN YBCI-RELATED"/>
    <property type="match status" value="1"/>
</dbReference>
<feature type="transmembrane region" description="Helical" evidence="1">
    <location>
        <begin position="150"/>
        <end position="168"/>
    </location>
</feature>
<feature type="transmembrane region" description="Helical" evidence="1">
    <location>
        <begin position="85"/>
        <end position="104"/>
    </location>
</feature>
<protein>
    <submittedName>
        <fullName evidence="2">Metal-dependent hydrolase</fullName>
    </submittedName>
</protein>
<dbReference type="Proteomes" id="UP001595887">
    <property type="component" value="Unassembled WGS sequence"/>
</dbReference>
<evidence type="ECO:0000313" key="2">
    <source>
        <dbReference type="EMBL" id="MFC4291582.1"/>
    </source>
</evidence>
<dbReference type="PANTHER" id="PTHR35531:SF1">
    <property type="entry name" value="INNER MEMBRANE PROTEIN YBCI-RELATED"/>
    <property type="match status" value="1"/>
</dbReference>
<comment type="caution">
    <text evidence="2">The sequence shown here is derived from an EMBL/GenBank/DDBJ whole genome shotgun (WGS) entry which is preliminary data.</text>
</comment>
<keyword evidence="2" id="KW-0378">Hydrolase</keyword>
<dbReference type="InterPro" id="IPR007404">
    <property type="entry name" value="YdjM-like"/>
</dbReference>
<dbReference type="GO" id="GO:0016787">
    <property type="term" value="F:hydrolase activity"/>
    <property type="evidence" value="ECO:0007669"/>
    <property type="project" value="UniProtKB-KW"/>
</dbReference>
<keyword evidence="3" id="KW-1185">Reference proteome</keyword>
<feature type="transmembrane region" description="Helical" evidence="1">
    <location>
        <begin position="60"/>
        <end position="78"/>
    </location>
</feature>
<dbReference type="RefSeq" id="WP_381421553.1">
    <property type="nucleotide sequence ID" value="NZ_JBHSDH010000012.1"/>
</dbReference>
<organism evidence="2 3">
    <name type="scientific">Sphingorhabdus arenilitoris</name>
    <dbReference type="NCBI Taxonomy" id="1490041"/>
    <lineage>
        <taxon>Bacteria</taxon>
        <taxon>Pseudomonadati</taxon>
        <taxon>Pseudomonadota</taxon>
        <taxon>Alphaproteobacteria</taxon>
        <taxon>Sphingomonadales</taxon>
        <taxon>Sphingomonadaceae</taxon>
        <taxon>Sphingorhabdus</taxon>
    </lineage>
</organism>